<dbReference type="GO" id="GO:0030990">
    <property type="term" value="C:intraciliary transport particle"/>
    <property type="evidence" value="ECO:0007669"/>
    <property type="project" value="TreeGrafter"/>
</dbReference>
<dbReference type="GO" id="GO:0005737">
    <property type="term" value="C:cytoplasm"/>
    <property type="evidence" value="ECO:0007669"/>
    <property type="project" value="TreeGrafter"/>
</dbReference>
<dbReference type="InterPro" id="IPR028172">
    <property type="entry name" value="FT20"/>
</dbReference>
<keyword evidence="2 4" id="KW-0175">Coiled coil</keyword>
<evidence type="ECO:0000313" key="5">
    <source>
        <dbReference type="EMBL" id="RKP16741.1"/>
    </source>
</evidence>
<reference evidence="6" key="1">
    <citation type="journal article" date="2018" name="Nat. Microbiol.">
        <title>Leveraging single-cell genomics to expand the fungal tree of life.</title>
        <authorList>
            <person name="Ahrendt S.R."/>
            <person name="Quandt C.A."/>
            <person name="Ciobanu D."/>
            <person name="Clum A."/>
            <person name="Salamov A."/>
            <person name="Andreopoulos B."/>
            <person name="Cheng J.F."/>
            <person name="Woyke T."/>
            <person name="Pelin A."/>
            <person name="Henrissat B."/>
            <person name="Reynolds N.K."/>
            <person name="Benny G.L."/>
            <person name="Smith M.E."/>
            <person name="James T.Y."/>
            <person name="Grigoriev I.V."/>
        </authorList>
    </citation>
    <scope>NUCLEOTIDE SEQUENCE [LARGE SCALE GENOMIC DNA]</scope>
    <source>
        <strain evidence="6">CSF55</strain>
    </source>
</reference>
<dbReference type="Pfam" id="PF14931">
    <property type="entry name" value="IFT20"/>
    <property type="match status" value="1"/>
</dbReference>
<gene>
    <name evidence="5" type="ORF">ROZALSC1DRAFT_31387</name>
</gene>
<dbReference type="Proteomes" id="UP000281549">
    <property type="component" value="Unassembled WGS sequence"/>
</dbReference>
<protein>
    <submittedName>
        <fullName evidence="5">Uncharacterized protein</fullName>
    </submittedName>
</protein>
<sequence>MKNVIEEMEKRANIVEKERMKVIGMSTLLEKEINNRESKKRELQNEIEILQRELSKLSVEYESLSKLEQEQQEVLDGLNGNK</sequence>
<evidence type="ECO:0000313" key="6">
    <source>
        <dbReference type="Proteomes" id="UP000281549"/>
    </source>
</evidence>
<evidence type="ECO:0000256" key="3">
    <source>
        <dbReference type="ARBA" id="ARBA00023273"/>
    </source>
</evidence>
<comment type="subcellular location">
    <subcellularLocation>
        <location evidence="1">Cell projection</location>
        <location evidence="1">Cilium</location>
    </subcellularLocation>
</comment>
<dbReference type="GO" id="GO:0097730">
    <property type="term" value="C:non-motile cilium"/>
    <property type="evidence" value="ECO:0007669"/>
    <property type="project" value="TreeGrafter"/>
</dbReference>
<dbReference type="PANTHER" id="PTHR31978">
    <property type="entry name" value="INTRAFLAGELLAR TRANSPORT PROTEIN 20 HOMOLOG"/>
    <property type="match status" value="1"/>
</dbReference>
<evidence type="ECO:0000256" key="1">
    <source>
        <dbReference type="ARBA" id="ARBA00004138"/>
    </source>
</evidence>
<proteinExistence type="predicted"/>
<dbReference type="GO" id="GO:0036064">
    <property type="term" value="C:ciliary basal body"/>
    <property type="evidence" value="ECO:0007669"/>
    <property type="project" value="TreeGrafter"/>
</dbReference>
<name>A0A4P9YDN8_ROZAC</name>
<evidence type="ECO:0000256" key="4">
    <source>
        <dbReference type="SAM" id="Coils"/>
    </source>
</evidence>
<dbReference type="EMBL" id="ML006272">
    <property type="protein sequence ID" value="RKP16741.1"/>
    <property type="molecule type" value="Genomic_DNA"/>
</dbReference>
<dbReference type="AlphaFoldDB" id="A0A4P9YDN8"/>
<dbReference type="PANTHER" id="PTHR31978:SF1">
    <property type="entry name" value="INTRAFLAGELLAR TRANSPORT PROTEIN 20 HOMOLOG"/>
    <property type="match status" value="1"/>
</dbReference>
<evidence type="ECO:0000256" key="2">
    <source>
        <dbReference type="ARBA" id="ARBA00023054"/>
    </source>
</evidence>
<dbReference type="GO" id="GO:0061512">
    <property type="term" value="P:protein localization to cilium"/>
    <property type="evidence" value="ECO:0007669"/>
    <property type="project" value="TreeGrafter"/>
</dbReference>
<organism evidence="5 6">
    <name type="scientific">Rozella allomycis (strain CSF55)</name>
    <dbReference type="NCBI Taxonomy" id="988480"/>
    <lineage>
        <taxon>Eukaryota</taxon>
        <taxon>Fungi</taxon>
        <taxon>Fungi incertae sedis</taxon>
        <taxon>Cryptomycota</taxon>
        <taxon>Cryptomycota incertae sedis</taxon>
        <taxon>Rozella</taxon>
    </lineage>
</organism>
<dbReference type="GO" id="GO:0097546">
    <property type="term" value="C:ciliary base"/>
    <property type="evidence" value="ECO:0007669"/>
    <property type="project" value="TreeGrafter"/>
</dbReference>
<feature type="coiled-coil region" evidence="4">
    <location>
        <begin position="26"/>
        <end position="67"/>
    </location>
</feature>
<accession>A0A4P9YDN8</accession>
<dbReference type="GO" id="GO:0060271">
    <property type="term" value="P:cilium assembly"/>
    <property type="evidence" value="ECO:0007669"/>
    <property type="project" value="TreeGrafter"/>
</dbReference>
<keyword evidence="3" id="KW-0966">Cell projection</keyword>